<dbReference type="InterPro" id="IPR008844">
    <property type="entry name" value="Spore_GerAC-like"/>
</dbReference>
<accession>A0ABX7FMM0</accession>
<sequence length="137" mass="16262">MKSFCKISRGKSRIYDHGGKSSALHRSYGHQERQACFYGHDPGEGNLAEDGLENHPSIEKLREKEIQMNKTIQSKTEKLIKNMQEKYQTDIFGFGEELRRHQYAYWKTHQKDWDKLFKDAEVHVKVETFIRRIGQFK</sequence>
<dbReference type="InterPro" id="IPR046953">
    <property type="entry name" value="Spore_GerAC-like_C"/>
</dbReference>
<dbReference type="InterPro" id="IPR038501">
    <property type="entry name" value="Spore_GerAC_C_sf"/>
</dbReference>
<gene>
    <name evidence="2" type="ORF">JNE38_26070</name>
</gene>
<feature type="domain" description="Spore germination GerAC-like C-terminal" evidence="1">
    <location>
        <begin position="44"/>
        <end position="134"/>
    </location>
</feature>
<proteinExistence type="predicted"/>
<dbReference type="EMBL" id="CP069127">
    <property type="protein sequence ID" value="QRG66905.1"/>
    <property type="molecule type" value="Genomic_DNA"/>
</dbReference>
<evidence type="ECO:0000259" key="1">
    <source>
        <dbReference type="Pfam" id="PF05504"/>
    </source>
</evidence>
<dbReference type="Pfam" id="PF05504">
    <property type="entry name" value="Spore_GerAC"/>
    <property type="match status" value="1"/>
</dbReference>
<dbReference type="Proteomes" id="UP000596248">
    <property type="component" value="Chromosome"/>
</dbReference>
<dbReference type="Gene3D" id="3.30.300.210">
    <property type="entry name" value="Nutrient germinant receptor protein C, domain 3"/>
    <property type="match status" value="1"/>
</dbReference>
<organism evidence="2 3">
    <name type="scientific">Brevibacillus choshinensis</name>
    <dbReference type="NCBI Taxonomy" id="54911"/>
    <lineage>
        <taxon>Bacteria</taxon>
        <taxon>Bacillati</taxon>
        <taxon>Bacillota</taxon>
        <taxon>Bacilli</taxon>
        <taxon>Bacillales</taxon>
        <taxon>Paenibacillaceae</taxon>
        <taxon>Brevibacillus</taxon>
    </lineage>
</organism>
<dbReference type="PANTHER" id="PTHR35789:SF1">
    <property type="entry name" value="SPORE GERMINATION PROTEIN B3"/>
    <property type="match status" value="1"/>
</dbReference>
<protein>
    <recommendedName>
        <fullName evidence="1">Spore germination GerAC-like C-terminal domain-containing protein</fullName>
    </recommendedName>
</protein>
<name>A0ABX7FMM0_BRECH</name>
<dbReference type="PANTHER" id="PTHR35789">
    <property type="entry name" value="SPORE GERMINATION PROTEIN B3"/>
    <property type="match status" value="1"/>
</dbReference>
<reference evidence="2 3" key="1">
    <citation type="submission" date="2021-01" db="EMBL/GenBank/DDBJ databases">
        <title>Identification of strong promoters based on the transcriptome of Brevibacillus choshinensis.</title>
        <authorList>
            <person name="Yao D."/>
            <person name="Zhang K."/>
            <person name="Wu J."/>
        </authorList>
    </citation>
    <scope>NUCLEOTIDE SEQUENCE [LARGE SCALE GENOMIC DNA]</scope>
    <source>
        <strain evidence="2 3">HPD31-SP3</strain>
    </source>
</reference>
<keyword evidence="3" id="KW-1185">Reference proteome</keyword>
<evidence type="ECO:0000313" key="2">
    <source>
        <dbReference type="EMBL" id="QRG66905.1"/>
    </source>
</evidence>
<evidence type="ECO:0000313" key="3">
    <source>
        <dbReference type="Proteomes" id="UP000596248"/>
    </source>
</evidence>